<gene>
    <name evidence="2" type="ORF">SAMN05216605_109135</name>
</gene>
<evidence type="ECO:0000313" key="3">
    <source>
        <dbReference type="Proteomes" id="UP000182894"/>
    </source>
</evidence>
<dbReference type="CDD" id="cd07389">
    <property type="entry name" value="MPP_PhoD"/>
    <property type="match status" value="1"/>
</dbReference>
<keyword evidence="3" id="KW-1185">Reference proteome</keyword>
<feature type="domain" description="PhoD-like phosphatase" evidence="1">
    <location>
        <begin position="117"/>
        <end position="352"/>
    </location>
</feature>
<protein>
    <recommendedName>
        <fullName evidence="1">PhoD-like phosphatase domain-containing protein</fullName>
    </recommendedName>
</protein>
<evidence type="ECO:0000313" key="2">
    <source>
        <dbReference type="EMBL" id="SDH93509.1"/>
    </source>
</evidence>
<dbReference type="InterPro" id="IPR043904">
    <property type="entry name" value="PhoD_2-like"/>
</dbReference>
<organism evidence="2 3">
    <name type="scientific">Pseudomonas abietaniphila</name>
    <dbReference type="NCBI Taxonomy" id="89065"/>
    <lineage>
        <taxon>Bacteria</taxon>
        <taxon>Pseudomonadati</taxon>
        <taxon>Pseudomonadota</taxon>
        <taxon>Gammaproteobacteria</taxon>
        <taxon>Pseudomonadales</taxon>
        <taxon>Pseudomonadaceae</taxon>
        <taxon>Pseudomonas</taxon>
    </lineage>
</organism>
<dbReference type="EMBL" id="FNCO01000009">
    <property type="protein sequence ID" value="SDH93509.1"/>
    <property type="molecule type" value="Genomic_DNA"/>
</dbReference>
<reference evidence="3" key="1">
    <citation type="submission" date="2016-10" db="EMBL/GenBank/DDBJ databases">
        <authorList>
            <person name="Varghese N."/>
            <person name="Submissions S."/>
        </authorList>
    </citation>
    <scope>NUCLEOTIDE SEQUENCE [LARGE SCALE GENOMIC DNA]</scope>
    <source>
        <strain evidence="3">ATCC 700689</strain>
    </source>
</reference>
<dbReference type="OrthoDB" id="9795624at2"/>
<dbReference type="RefSeq" id="WP_074754203.1">
    <property type="nucleotide sequence ID" value="NZ_FNCO01000009.1"/>
</dbReference>
<dbReference type="SUPFAM" id="SSF56300">
    <property type="entry name" value="Metallo-dependent phosphatases"/>
    <property type="match status" value="1"/>
</dbReference>
<dbReference type="GO" id="GO:0016020">
    <property type="term" value="C:membrane"/>
    <property type="evidence" value="ECO:0007669"/>
    <property type="project" value="TreeGrafter"/>
</dbReference>
<evidence type="ECO:0000259" key="1">
    <source>
        <dbReference type="Pfam" id="PF19050"/>
    </source>
</evidence>
<proteinExistence type="predicted"/>
<dbReference type="InterPro" id="IPR038607">
    <property type="entry name" value="PhoD-like_sf"/>
</dbReference>
<dbReference type="STRING" id="89065.SAMN05216605_109135"/>
<dbReference type="PANTHER" id="PTHR46689:SF1">
    <property type="entry name" value="PHOD-LIKE PHOSPHATASE DOMAIN-CONTAINING PROTEIN"/>
    <property type="match status" value="1"/>
</dbReference>
<dbReference type="Gene3D" id="3.60.21.70">
    <property type="entry name" value="PhoD-like phosphatase"/>
    <property type="match status" value="1"/>
</dbReference>
<dbReference type="Pfam" id="PF19050">
    <property type="entry name" value="PhoD_2"/>
    <property type="match status" value="1"/>
</dbReference>
<dbReference type="InterPro" id="IPR029052">
    <property type="entry name" value="Metallo-depent_PP-like"/>
</dbReference>
<name>A0A1G8GGG3_9PSED</name>
<dbReference type="InterPro" id="IPR018946">
    <property type="entry name" value="PhoD-like_MPP"/>
</dbReference>
<dbReference type="Proteomes" id="UP000182894">
    <property type="component" value="Unassembled WGS sequence"/>
</dbReference>
<dbReference type="AlphaFoldDB" id="A0A1G8GGG3"/>
<sequence>MSVLLGPVLQFRGCSDPDYNVSALVVTPLDSPSPKVTKDAGLTAGKPVPLADIPLLKPQYRVWRIDVKVAQGTSKKTFNLSIDDQPASFEVPARGQAPRMAYASCNGFSDPKLMDKVDKKNDRWDDMAAVHQRTPYHLLLLGGDQVYSDEMRGRVKSMKDWFAKGMDGRIAATFTKGIESDLDTFFTTLYMERWKQPEPARMFAAIPSIMMWDDHDIVDGWGSYDEGLHSCPVFQGLFRTARLYFRIFQQQLITQPAAQPSPDVHPCQIAGIADGFHMGFTGLGGLSILVPDLRTERHPDFKRGDFTPTQIISAQSWDAIFAWLDKVKGQRHLLVMSSIPVGYLDLQAAEKALDLLPGQQELEDDLRDHWRSLPHRDERKRLIMRLLDYASSTNGCKVTLVSGDVHVAGVCAIESTLQQHSVGGAGVIKQLISTGVVHPSPPALAVYFLESLGAGQEQIDYKITGTMLPIGTRGRYLIPARNWMAIEPDENDPRARLWINWHVEGLDHLVTQVIDPVVKAGP</sequence>
<dbReference type="PANTHER" id="PTHR46689">
    <property type="entry name" value="MEMBRANE PROTEIN, PUTATIVE-RELATED"/>
    <property type="match status" value="1"/>
</dbReference>
<accession>A0A1G8GGG3</accession>